<dbReference type="InterPro" id="IPR050793">
    <property type="entry name" value="CMP-NeuNAc_synthase"/>
</dbReference>
<dbReference type="Pfam" id="PF02348">
    <property type="entry name" value="CTP_transf_3"/>
    <property type="match status" value="1"/>
</dbReference>
<sequence>SKIAKKFGAEVPFMRPKNLAKDTTGMAEVLVHAVLQLNSLGYDFDVFVNRDCTVPFIRDSDIASSIKLLKKSNCNAVYGVYVQHFNPYFNMMEKGSSDYLEFSKKMKVKPTRRQDAPKVYQLNGLFTYNTKQFLKFKNQYPPKGLAIEIPAETGIMIDTELEFKIVEMMLKQKLI</sequence>
<evidence type="ECO:0008006" key="2">
    <source>
        <dbReference type="Google" id="ProtNLM"/>
    </source>
</evidence>
<gene>
    <name evidence="1" type="ORF">METZ01_LOCUS288038</name>
</gene>
<dbReference type="EMBL" id="UINC01086583">
    <property type="protein sequence ID" value="SVC35184.1"/>
    <property type="molecule type" value="Genomic_DNA"/>
</dbReference>
<dbReference type="GO" id="GO:0008781">
    <property type="term" value="F:N-acylneuraminate cytidylyltransferase activity"/>
    <property type="evidence" value="ECO:0007669"/>
    <property type="project" value="TreeGrafter"/>
</dbReference>
<name>A0A382LE96_9ZZZZ</name>
<accession>A0A382LE96</accession>
<dbReference type="SUPFAM" id="SSF53448">
    <property type="entry name" value="Nucleotide-diphospho-sugar transferases"/>
    <property type="match status" value="1"/>
</dbReference>
<dbReference type="Gene3D" id="3.90.550.10">
    <property type="entry name" value="Spore Coat Polysaccharide Biosynthesis Protein SpsA, Chain A"/>
    <property type="match status" value="1"/>
</dbReference>
<dbReference type="InterPro" id="IPR029044">
    <property type="entry name" value="Nucleotide-diphossugar_trans"/>
</dbReference>
<dbReference type="InterPro" id="IPR003329">
    <property type="entry name" value="Cytidylyl_trans"/>
</dbReference>
<reference evidence="1" key="1">
    <citation type="submission" date="2018-05" db="EMBL/GenBank/DDBJ databases">
        <authorList>
            <person name="Lanie J.A."/>
            <person name="Ng W.-L."/>
            <person name="Kazmierczak K.M."/>
            <person name="Andrzejewski T.M."/>
            <person name="Davidsen T.M."/>
            <person name="Wayne K.J."/>
            <person name="Tettelin H."/>
            <person name="Glass J.I."/>
            <person name="Rusch D."/>
            <person name="Podicherti R."/>
            <person name="Tsui H.-C.T."/>
            <person name="Winkler M.E."/>
        </authorList>
    </citation>
    <scope>NUCLEOTIDE SEQUENCE</scope>
</reference>
<evidence type="ECO:0000313" key="1">
    <source>
        <dbReference type="EMBL" id="SVC35184.1"/>
    </source>
</evidence>
<dbReference type="AlphaFoldDB" id="A0A382LE96"/>
<feature type="non-terminal residue" evidence="1">
    <location>
        <position position="1"/>
    </location>
</feature>
<dbReference type="PANTHER" id="PTHR21485:SF6">
    <property type="entry name" value="N-ACYLNEURAMINATE CYTIDYLYLTRANSFERASE-RELATED"/>
    <property type="match status" value="1"/>
</dbReference>
<proteinExistence type="predicted"/>
<organism evidence="1">
    <name type="scientific">marine metagenome</name>
    <dbReference type="NCBI Taxonomy" id="408172"/>
    <lineage>
        <taxon>unclassified sequences</taxon>
        <taxon>metagenomes</taxon>
        <taxon>ecological metagenomes</taxon>
    </lineage>
</organism>
<dbReference type="PANTHER" id="PTHR21485">
    <property type="entry name" value="HAD SUPERFAMILY MEMBERS CMAS AND KDSC"/>
    <property type="match status" value="1"/>
</dbReference>
<protein>
    <recommendedName>
        <fullName evidence="2">Acylneuraminate cytidylyltransferase</fullName>
    </recommendedName>
</protein>